<dbReference type="PANTHER" id="PTHR30270">
    <property type="entry name" value="THIAMINE-MONOPHOSPHATE KINASE"/>
    <property type="match status" value="1"/>
</dbReference>
<keyword evidence="2" id="KW-0808">Transferase</keyword>
<feature type="binding site" evidence="2">
    <location>
        <begin position="133"/>
        <end position="134"/>
    </location>
    <ligand>
        <name>ATP</name>
        <dbReference type="ChEBI" id="CHEBI:30616"/>
    </ligand>
</feature>
<dbReference type="RefSeq" id="WP_221031039.1">
    <property type="nucleotide sequence ID" value="NZ_CP139781.1"/>
</dbReference>
<feature type="binding site" evidence="2">
    <location>
        <position position="42"/>
    </location>
    <ligand>
        <name>Mg(2+)</name>
        <dbReference type="ChEBI" id="CHEBI:18420"/>
        <label>3</label>
    </ligand>
</feature>
<dbReference type="EC" id="2.7.4.16" evidence="2"/>
<comment type="catalytic activity">
    <reaction evidence="2">
        <text>thiamine phosphate + ATP = thiamine diphosphate + ADP</text>
        <dbReference type="Rhea" id="RHEA:15913"/>
        <dbReference type="ChEBI" id="CHEBI:30616"/>
        <dbReference type="ChEBI" id="CHEBI:37575"/>
        <dbReference type="ChEBI" id="CHEBI:58937"/>
        <dbReference type="ChEBI" id="CHEBI:456216"/>
        <dbReference type="EC" id="2.7.4.16"/>
    </reaction>
</comment>
<dbReference type="HAMAP" id="MF_02128">
    <property type="entry name" value="TMP_kinase"/>
    <property type="match status" value="1"/>
</dbReference>
<feature type="binding site" evidence="2">
    <location>
        <position position="160"/>
    </location>
    <ligand>
        <name>ATP</name>
        <dbReference type="ChEBI" id="CHEBI:30616"/>
    </ligand>
</feature>
<comment type="pathway">
    <text evidence="2">Cofactor biosynthesis; thiamine diphosphate biosynthesis; thiamine diphosphate from thiamine phosphate: step 1/1.</text>
</comment>
<evidence type="ECO:0000256" key="2">
    <source>
        <dbReference type="HAMAP-Rule" id="MF_02128"/>
    </source>
</evidence>
<keyword evidence="5" id="KW-1185">Reference proteome</keyword>
<feature type="binding site" evidence="2">
    <location>
        <position position="58"/>
    </location>
    <ligand>
        <name>Mg(2+)</name>
        <dbReference type="ChEBI" id="CHEBI:18420"/>
        <label>2</label>
    </ligand>
</feature>
<gene>
    <name evidence="2" type="primary">thiL</name>
    <name evidence="4" type="ORF">K1X11_007110</name>
</gene>
<dbReference type="InterPro" id="IPR036921">
    <property type="entry name" value="PurM-like_N_sf"/>
</dbReference>
<organism evidence="4 5">
    <name type="scientific">Actomonas aquatica</name>
    <dbReference type="NCBI Taxonomy" id="2866162"/>
    <lineage>
        <taxon>Bacteria</taxon>
        <taxon>Pseudomonadati</taxon>
        <taxon>Verrucomicrobiota</taxon>
        <taxon>Opitutia</taxon>
        <taxon>Opitutales</taxon>
        <taxon>Opitutaceae</taxon>
        <taxon>Actomonas</taxon>
    </lineage>
</organism>
<feature type="binding site" evidence="2">
    <location>
        <position position="134"/>
    </location>
    <ligand>
        <name>Mg(2+)</name>
        <dbReference type="ChEBI" id="CHEBI:18420"/>
        <label>1</label>
    </ligand>
</feature>
<evidence type="ECO:0000259" key="3">
    <source>
        <dbReference type="Pfam" id="PF00586"/>
    </source>
</evidence>
<dbReference type="PANTHER" id="PTHR30270:SF0">
    <property type="entry name" value="THIAMINE-MONOPHOSPHATE KINASE"/>
    <property type="match status" value="1"/>
</dbReference>
<dbReference type="InterPro" id="IPR036676">
    <property type="entry name" value="PurM-like_C_sf"/>
</dbReference>
<feature type="binding site" evidence="2">
    <location>
        <position position="259"/>
    </location>
    <ligand>
        <name>substrate</name>
    </ligand>
</feature>
<feature type="binding site" evidence="2">
    <location>
        <position position="116"/>
    </location>
    <ligand>
        <name>ATP</name>
        <dbReference type="ChEBI" id="CHEBI:30616"/>
    </ligand>
</feature>
<name>A0ABZ1CBX9_9BACT</name>
<comment type="function">
    <text evidence="2">Catalyzes the ATP-dependent phosphorylation of thiamine-monophosphate (TMP) to form thiamine-pyrophosphate (TPP), the active form of vitamin B1.</text>
</comment>
<accession>A0ABZ1CBX9</accession>
<reference evidence="4 5" key="1">
    <citation type="submission" date="2023-12" db="EMBL/GenBank/DDBJ databases">
        <title>Description of an unclassified Opitutus bacterium of Verrucomicrobiota.</title>
        <authorList>
            <person name="Zhang D.-F."/>
        </authorList>
    </citation>
    <scope>NUCLEOTIDE SEQUENCE [LARGE SCALE GENOMIC DNA]</scope>
    <source>
        <strain evidence="4 5">WL0086</strain>
    </source>
</reference>
<feature type="binding site" evidence="2">
    <location>
        <position position="58"/>
    </location>
    <ligand>
        <name>Mg(2+)</name>
        <dbReference type="ChEBI" id="CHEBI:18420"/>
        <label>1</label>
    </ligand>
</feature>
<keyword evidence="2" id="KW-0460">Magnesium</keyword>
<evidence type="ECO:0000256" key="1">
    <source>
        <dbReference type="ARBA" id="ARBA00022977"/>
    </source>
</evidence>
<comment type="miscellaneous">
    <text evidence="2">Reaction mechanism of ThiL seems to utilize a direct, inline transfer of the gamma-phosphate of ATP to TMP rather than a phosphorylated enzyme intermediate.</text>
</comment>
<dbReference type="Proteomes" id="UP000738431">
    <property type="component" value="Chromosome"/>
</dbReference>
<comment type="similarity">
    <text evidence="2">Belongs to the thiamine-monophosphate kinase family.</text>
</comment>
<dbReference type="SUPFAM" id="SSF55326">
    <property type="entry name" value="PurM N-terminal domain-like"/>
    <property type="match status" value="1"/>
</dbReference>
<dbReference type="SUPFAM" id="SSF56042">
    <property type="entry name" value="PurM C-terminal domain-like"/>
    <property type="match status" value="1"/>
</dbReference>
<dbReference type="GO" id="GO:0016301">
    <property type="term" value="F:kinase activity"/>
    <property type="evidence" value="ECO:0007669"/>
    <property type="project" value="UniProtKB-KW"/>
</dbReference>
<dbReference type="Gene3D" id="3.30.1330.10">
    <property type="entry name" value="PurM-like, N-terminal domain"/>
    <property type="match status" value="1"/>
</dbReference>
<evidence type="ECO:0000313" key="4">
    <source>
        <dbReference type="EMBL" id="WRQ89172.1"/>
    </source>
</evidence>
<feature type="binding site" evidence="2">
    <location>
        <position position="56"/>
    </location>
    <ligand>
        <name>Mg(2+)</name>
        <dbReference type="ChEBI" id="CHEBI:18420"/>
        <label>4</label>
    </ligand>
</feature>
<comment type="caution">
    <text evidence="2">Lacks conserved residue(s) required for the propagation of feature annotation.</text>
</comment>
<feature type="domain" description="PurM-like N-terminal" evidence="3">
    <location>
        <begin position="40"/>
        <end position="151"/>
    </location>
</feature>
<feature type="binding site" evidence="2">
    <location>
        <position position="86"/>
    </location>
    <ligand>
        <name>Mg(2+)</name>
        <dbReference type="ChEBI" id="CHEBI:18420"/>
        <label>3</label>
    </ligand>
</feature>
<dbReference type="PIRSF" id="PIRSF005303">
    <property type="entry name" value="Thiam_monoph_kin"/>
    <property type="match status" value="1"/>
</dbReference>
<dbReference type="InterPro" id="IPR016188">
    <property type="entry name" value="PurM-like_N"/>
</dbReference>
<protein>
    <recommendedName>
        <fullName evidence="2">Thiamine-monophosphate kinase</fullName>
        <shortName evidence="2">TMP kinase</shortName>
        <shortName evidence="2">Thiamine-phosphate kinase</shortName>
        <ecNumber evidence="2">2.7.4.16</ecNumber>
    </recommendedName>
</protein>
<sequence>MSPFTTQRRLAVTSLGEAKLIGEIRRWLSTASPRPPGGIGDDCAVLAGSMRDQLITVDPVIYGEHFDDSVPARGVGAKLFNRNLSDIASMGGRPRAAVIALALNEQVRLDWLREFYRSLATIARQHRVPIIGGDIAHHASGLIATMTIIGEAPEDRPLTRQGAAAGDWIFVTGTLGGSRLGWHYKFSPRLAEGQWLARHPHVRSMMDVSDGLAKDVHALTPNACRAALDGKALPISRSARKLATTSGVSPLHHALTDGEDYELLFTLSGKADPAAFIAEWREIFRRRLTCIGRFVKRRARSPYTDELDLASVHGFEHLR</sequence>
<feature type="binding site" evidence="2">
    <location>
        <position position="315"/>
    </location>
    <ligand>
        <name>substrate</name>
    </ligand>
</feature>
<dbReference type="EMBL" id="CP139781">
    <property type="protein sequence ID" value="WRQ89172.1"/>
    <property type="molecule type" value="Genomic_DNA"/>
</dbReference>
<proteinExistence type="inferred from homology"/>
<keyword evidence="2 4" id="KW-0418">Kinase</keyword>
<dbReference type="Pfam" id="PF00586">
    <property type="entry name" value="AIRS"/>
    <property type="match status" value="1"/>
</dbReference>
<keyword evidence="2" id="KW-0479">Metal-binding</keyword>
<keyword evidence="1 2" id="KW-0784">Thiamine biosynthesis</keyword>
<feature type="binding site" evidence="2">
    <location>
        <position position="42"/>
    </location>
    <ligand>
        <name>Mg(2+)</name>
        <dbReference type="ChEBI" id="CHEBI:18420"/>
        <label>4</label>
    </ligand>
</feature>
<dbReference type="CDD" id="cd02194">
    <property type="entry name" value="ThiL"/>
    <property type="match status" value="1"/>
</dbReference>
<feature type="binding site" evidence="2">
    <location>
        <position position="86"/>
    </location>
    <ligand>
        <name>Mg(2+)</name>
        <dbReference type="ChEBI" id="CHEBI:18420"/>
        <label>2</label>
    </ligand>
</feature>
<keyword evidence="2" id="KW-0067">ATP-binding</keyword>
<feature type="binding site" evidence="2">
    <location>
        <position position="207"/>
    </location>
    <ligand>
        <name>Mg(2+)</name>
        <dbReference type="ChEBI" id="CHEBI:18420"/>
        <label>3</label>
    </ligand>
</feature>
<feature type="binding site" evidence="2">
    <location>
        <position position="209"/>
    </location>
    <ligand>
        <name>ATP</name>
        <dbReference type="ChEBI" id="CHEBI:30616"/>
    </ligand>
</feature>
<feature type="binding site" evidence="2">
    <location>
        <position position="86"/>
    </location>
    <ligand>
        <name>Mg(2+)</name>
        <dbReference type="ChEBI" id="CHEBI:18420"/>
        <label>4</label>
    </ligand>
</feature>
<feature type="binding site" evidence="2">
    <location>
        <position position="65"/>
    </location>
    <ligand>
        <name>substrate</name>
    </ligand>
</feature>
<dbReference type="InterPro" id="IPR006283">
    <property type="entry name" value="ThiL-like"/>
</dbReference>
<dbReference type="Gene3D" id="3.90.650.10">
    <property type="entry name" value="PurM-like C-terminal domain"/>
    <property type="match status" value="1"/>
</dbReference>
<feature type="binding site" evidence="2">
    <location>
        <position position="210"/>
    </location>
    <ligand>
        <name>Mg(2+)</name>
        <dbReference type="ChEBI" id="CHEBI:18420"/>
        <label>5</label>
    </ligand>
</feature>
<keyword evidence="2" id="KW-0547">Nucleotide-binding</keyword>
<evidence type="ECO:0000313" key="5">
    <source>
        <dbReference type="Proteomes" id="UP000738431"/>
    </source>
</evidence>